<comment type="caution">
    <text evidence="6">The sequence shown here is derived from an EMBL/GenBank/DDBJ whole genome shotgun (WGS) entry which is preliminary data.</text>
</comment>
<reference evidence="6" key="1">
    <citation type="submission" date="2021-02" db="EMBL/GenBank/DDBJ databases">
        <authorList>
            <person name="Nowell W R."/>
        </authorList>
    </citation>
    <scope>NUCLEOTIDE SEQUENCE</scope>
</reference>
<name>A0A820HXK9_9BILA</name>
<dbReference type="Proteomes" id="UP000663844">
    <property type="component" value="Unassembled WGS sequence"/>
</dbReference>
<dbReference type="PROSITE" id="PS50853">
    <property type="entry name" value="FN3"/>
    <property type="match status" value="1"/>
</dbReference>
<accession>A0A820HXK9</accession>
<dbReference type="CDD" id="cd00063">
    <property type="entry name" value="FN3"/>
    <property type="match status" value="1"/>
</dbReference>
<evidence type="ECO:0000259" key="4">
    <source>
        <dbReference type="PROSITE" id="PS50835"/>
    </source>
</evidence>
<protein>
    <submittedName>
        <fullName evidence="6">Uncharacterized protein</fullName>
    </submittedName>
</protein>
<dbReference type="InterPro" id="IPR013783">
    <property type="entry name" value="Ig-like_fold"/>
</dbReference>
<dbReference type="AlphaFoldDB" id="A0A820HXK9"/>
<feature type="domain" description="Fibronectin type-III" evidence="5">
    <location>
        <begin position="184"/>
        <end position="285"/>
    </location>
</feature>
<dbReference type="InterPro" id="IPR007110">
    <property type="entry name" value="Ig-like_dom"/>
</dbReference>
<dbReference type="PROSITE" id="PS50835">
    <property type="entry name" value="IG_LIKE"/>
    <property type="match status" value="1"/>
</dbReference>
<feature type="domain" description="Ig-like" evidence="4">
    <location>
        <begin position="13"/>
        <end position="92"/>
    </location>
</feature>
<keyword evidence="1" id="KW-0677">Repeat</keyword>
<feature type="non-terminal residue" evidence="6">
    <location>
        <position position="1"/>
    </location>
</feature>
<dbReference type="GO" id="GO:0043005">
    <property type="term" value="C:neuron projection"/>
    <property type="evidence" value="ECO:0007669"/>
    <property type="project" value="TreeGrafter"/>
</dbReference>
<dbReference type="InterPro" id="IPR003961">
    <property type="entry name" value="FN3_dom"/>
</dbReference>
<evidence type="ECO:0000313" key="7">
    <source>
        <dbReference type="Proteomes" id="UP000663844"/>
    </source>
</evidence>
<dbReference type="PANTHER" id="PTHR12231:SF253">
    <property type="entry name" value="DPR-INTERACTING PROTEIN ETA, ISOFORM B-RELATED"/>
    <property type="match status" value="1"/>
</dbReference>
<dbReference type="InterPro" id="IPR036179">
    <property type="entry name" value="Ig-like_dom_sf"/>
</dbReference>
<evidence type="ECO:0000313" key="6">
    <source>
        <dbReference type="EMBL" id="CAF4300065.1"/>
    </source>
</evidence>
<evidence type="ECO:0000256" key="3">
    <source>
        <dbReference type="ARBA" id="ARBA00023319"/>
    </source>
</evidence>
<sequence>SYSKHINIAEQQPFIQSISNQTISIGKQYTLICYASGQPNLQLKWIDETTKQILNTSLTSPILLTTISTKSNIYTCQAKNSYGEYSVSVYVTIQIPAKILSLTTNRTIKINETLDIFCIGEGDNDFQLRLQTPSLKNVHMIETKSEYKKTLAYSITNIQMSDNGIYECNAKNNYSQDHGIFEIIVQNIPNRIENIFLENSNRISWFKPYDGNAKILKYILRIQYKQGIVWSNATIITINNSDITNYSFDNFYSKCSISITIEAVNIIGSSLPSNPLHFQTNTKRK</sequence>
<dbReference type="PANTHER" id="PTHR12231">
    <property type="entry name" value="CTX-RELATED TYPE I TRANSMEMBRANE PROTEIN"/>
    <property type="match status" value="1"/>
</dbReference>
<dbReference type="InterPro" id="IPR003599">
    <property type="entry name" value="Ig_sub"/>
</dbReference>
<dbReference type="InterPro" id="IPR036116">
    <property type="entry name" value="FN3_sf"/>
</dbReference>
<dbReference type="SUPFAM" id="SSF48726">
    <property type="entry name" value="Immunoglobulin"/>
    <property type="match status" value="2"/>
</dbReference>
<gene>
    <name evidence="6" type="ORF">OXD698_LOCUS46044</name>
</gene>
<proteinExistence type="predicted"/>
<evidence type="ECO:0000256" key="1">
    <source>
        <dbReference type="ARBA" id="ARBA00022737"/>
    </source>
</evidence>
<dbReference type="Pfam" id="PF07679">
    <property type="entry name" value="I-set"/>
    <property type="match status" value="1"/>
</dbReference>
<evidence type="ECO:0000259" key="5">
    <source>
        <dbReference type="PROSITE" id="PS50853"/>
    </source>
</evidence>
<keyword evidence="2" id="KW-1015">Disulfide bond</keyword>
<dbReference type="Gene3D" id="2.60.40.10">
    <property type="entry name" value="Immunoglobulins"/>
    <property type="match status" value="3"/>
</dbReference>
<keyword evidence="3" id="KW-0393">Immunoglobulin domain</keyword>
<dbReference type="Pfam" id="PF00041">
    <property type="entry name" value="fn3"/>
    <property type="match status" value="1"/>
</dbReference>
<dbReference type="InterPro" id="IPR013098">
    <property type="entry name" value="Ig_I-set"/>
</dbReference>
<dbReference type="EMBL" id="CAJOAZ010016017">
    <property type="protein sequence ID" value="CAF4300065.1"/>
    <property type="molecule type" value="Genomic_DNA"/>
</dbReference>
<organism evidence="6 7">
    <name type="scientific">Adineta steineri</name>
    <dbReference type="NCBI Taxonomy" id="433720"/>
    <lineage>
        <taxon>Eukaryota</taxon>
        <taxon>Metazoa</taxon>
        <taxon>Spiralia</taxon>
        <taxon>Gnathifera</taxon>
        <taxon>Rotifera</taxon>
        <taxon>Eurotatoria</taxon>
        <taxon>Bdelloidea</taxon>
        <taxon>Adinetida</taxon>
        <taxon>Adinetidae</taxon>
        <taxon>Adineta</taxon>
    </lineage>
</organism>
<dbReference type="SMART" id="SM00409">
    <property type="entry name" value="IG"/>
    <property type="match status" value="2"/>
</dbReference>
<dbReference type="InterPro" id="IPR051170">
    <property type="entry name" value="Neural/epithelial_adhesion"/>
</dbReference>
<dbReference type="SUPFAM" id="SSF49265">
    <property type="entry name" value="Fibronectin type III"/>
    <property type="match status" value="1"/>
</dbReference>
<evidence type="ECO:0000256" key="2">
    <source>
        <dbReference type="ARBA" id="ARBA00023157"/>
    </source>
</evidence>